<accession>A0ABP9VJE9</accession>
<evidence type="ECO:0000313" key="1">
    <source>
        <dbReference type="EMBL" id="GAA5505332.1"/>
    </source>
</evidence>
<name>A0ABP9VJE9_9BACT</name>
<dbReference type="RefSeq" id="WP_345682378.1">
    <property type="nucleotide sequence ID" value="NZ_BAABRO010000001.1"/>
</dbReference>
<dbReference type="Proteomes" id="UP001416858">
    <property type="component" value="Unassembled WGS sequence"/>
</dbReference>
<sequence length="146" mass="15902">MIKLNRLQPSRRARRRTGSALLLCTLAAAVLSMSAIAILRSSKLAIARVDARRTAIQGRHIAAGLVQRAIAELKSDSNFEGEIVAAGTTMPTARVVVKQPSKKEATLTVYLYERSVFAAKEVSIDIDELKTKGKSKDPKEPKTKSK</sequence>
<dbReference type="EMBL" id="BAABRO010000001">
    <property type="protein sequence ID" value="GAA5505332.1"/>
    <property type="molecule type" value="Genomic_DNA"/>
</dbReference>
<gene>
    <name evidence="1" type="ORF">Rcae01_00776</name>
</gene>
<comment type="caution">
    <text evidence="1">The sequence shown here is derived from an EMBL/GenBank/DDBJ whole genome shotgun (WGS) entry which is preliminary data.</text>
</comment>
<organism evidence="1 2">
    <name type="scientific">Novipirellula caenicola</name>
    <dbReference type="NCBI Taxonomy" id="1536901"/>
    <lineage>
        <taxon>Bacteria</taxon>
        <taxon>Pseudomonadati</taxon>
        <taxon>Planctomycetota</taxon>
        <taxon>Planctomycetia</taxon>
        <taxon>Pirellulales</taxon>
        <taxon>Pirellulaceae</taxon>
        <taxon>Novipirellula</taxon>
    </lineage>
</organism>
<proteinExistence type="predicted"/>
<keyword evidence="2" id="KW-1185">Reference proteome</keyword>
<reference evidence="1 2" key="1">
    <citation type="submission" date="2024-02" db="EMBL/GenBank/DDBJ databases">
        <title>Rhodopirellula caenicola NBRC 110016.</title>
        <authorList>
            <person name="Ichikawa N."/>
            <person name="Katano-Makiyama Y."/>
            <person name="Hidaka K."/>
        </authorList>
    </citation>
    <scope>NUCLEOTIDE SEQUENCE [LARGE SCALE GENOMIC DNA]</scope>
    <source>
        <strain evidence="1 2">NBRC 110016</strain>
    </source>
</reference>
<evidence type="ECO:0000313" key="2">
    <source>
        <dbReference type="Proteomes" id="UP001416858"/>
    </source>
</evidence>
<protein>
    <submittedName>
        <fullName evidence="1">Uncharacterized protein</fullName>
    </submittedName>
</protein>